<dbReference type="SMART" id="SM00878">
    <property type="entry name" value="Biotin_carb_C"/>
    <property type="match status" value="1"/>
</dbReference>
<evidence type="ECO:0000256" key="11">
    <source>
        <dbReference type="ARBA" id="ARBA00023267"/>
    </source>
</evidence>
<dbReference type="FunFam" id="3.40.50.20:FF:000010">
    <property type="entry name" value="Propionyl-CoA carboxylase subunit alpha"/>
    <property type="match status" value="1"/>
</dbReference>
<keyword evidence="6 15" id="KW-0436">Ligase</keyword>
<keyword evidence="15" id="KW-0276">Fatty acid metabolism</keyword>
<dbReference type="GO" id="GO:0005524">
    <property type="term" value="F:ATP binding"/>
    <property type="evidence" value="ECO:0007669"/>
    <property type="project" value="UniProtKB-UniRule"/>
</dbReference>
<evidence type="ECO:0000259" key="17">
    <source>
        <dbReference type="PROSITE" id="PS50979"/>
    </source>
</evidence>
<evidence type="ECO:0000313" key="18">
    <source>
        <dbReference type="EMBL" id="KCZ83623.1"/>
    </source>
</evidence>
<evidence type="ECO:0000256" key="5">
    <source>
        <dbReference type="ARBA" id="ARBA00017242"/>
    </source>
</evidence>
<dbReference type="FunFam" id="3.30.1490.20:FF:000018">
    <property type="entry name" value="Biotin carboxylase"/>
    <property type="match status" value="1"/>
</dbReference>
<dbReference type="PROSITE" id="PS50975">
    <property type="entry name" value="ATP_GRASP"/>
    <property type="match status" value="1"/>
</dbReference>
<comment type="pathway">
    <text evidence="2 15">Lipid metabolism; malonyl-CoA biosynthesis; malonyl-CoA from acetyl-CoA: step 1/1.</text>
</comment>
<dbReference type="InterPro" id="IPR004549">
    <property type="entry name" value="Acetyl_CoA_COase_biotin_COase"/>
</dbReference>
<evidence type="ECO:0000256" key="10">
    <source>
        <dbReference type="ARBA" id="ARBA00022842"/>
    </source>
</evidence>
<dbReference type="InterPro" id="IPR011764">
    <property type="entry name" value="Biotin_carboxylation_dom"/>
</dbReference>
<dbReference type="PANTHER" id="PTHR48095">
    <property type="entry name" value="PYRUVATE CARBOXYLASE SUBUNIT A"/>
    <property type="match status" value="1"/>
</dbReference>
<name>A0A069E222_9PROT</name>
<dbReference type="RefSeq" id="WP_035572579.1">
    <property type="nucleotide sequence ID" value="NZ_ARYH01000002.1"/>
</dbReference>
<evidence type="ECO:0000256" key="7">
    <source>
        <dbReference type="ARBA" id="ARBA00022723"/>
    </source>
</evidence>
<dbReference type="eggNOG" id="COG0439">
    <property type="taxonomic scope" value="Bacteria"/>
</dbReference>
<evidence type="ECO:0000256" key="3">
    <source>
        <dbReference type="ARBA" id="ARBA00011750"/>
    </source>
</evidence>
<dbReference type="AlphaFoldDB" id="A0A069E222"/>
<keyword evidence="8 14" id="KW-0547">Nucleotide-binding</keyword>
<dbReference type="PROSITE" id="PS00866">
    <property type="entry name" value="CPSASE_1"/>
    <property type="match status" value="1"/>
</dbReference>
<dbReference type="InterPro" id="IPR005482">
    <property type="entry name" value="Biotin_COase_C"/>
</dbReference>
<dbReference type="GO" id="GO:0006633">
    <property type="term" value="P:fatty acid biosynthetic process"/>
    <property type="evidence" value="ECO:0007669"/>
    <property type="project" value="UniProtKB-KW"/>
</dbReference>
<dbReference type="Gene3D" id="3.30.470.20">
    <property type="entry name" value="ATP-grasp fold, B domain"/>
    <property type="match status" value="1"/>
</dbReference>
<dbReference type="Pfam" id="PF02785">
    <property type="entry name" value="Biotin_carb_C"/>
    <property type="match status" value="1"/>
</dbReference>
<dbReference type="NCBIfam" id="NF006367">
    <property type="entry name" value="PRK08591.1"/>
    <property type="match status" value="1"/>
</dbReference>
<dbReference type="InterPro" id="IPR005479">
    <property type="entry name" value="CPAse_ATP-bd"/>
</dbReference>
<dbReference type="SUPFAM" id="SSF52440">
    <property type="entry name" value="PreATP-grasp domain"/>
    <property type="match status" value="1"/>
</dbReference>
<dbReference type="InterPro" id="IPR011054">
    <property type="entry name" value="Rudment_hybrid_motif"/>
</dbReference>
<dbReference type="Proteomes" id="UP000027446">
    <property type="component" value="Unassembled WGS sequence"/>
</dbReference>
<dbReference type="SUPFAM" id="SSF56059">
    <property type="entry name" value="Glutathione synthetase ATP-binding domain-like"/>
    <property type="match status" value="1"/>
</dbReference>
<evidence type="ECO:0000256" key="2">
    <source>
        <dbReference type="ARBA" id="ARBA00004956"/>
    </source>
</evidence>
<dbReference type="PROSITE" id="PS00867">
    <property type="entry name" value="CPSASE_2"/>
    <property type="match status" value="1"/>
</dbReference>
<dbReference type="InterPro" id="IPR005481">
    <property type="entry name" value="BC-like_N"/>
</dbReference>
<keyword evidence="19" id="KW-1185">Reference proteome</keyword>
<dbReference type="PATRIC" id="fig|1280949.3.peg.2748"/>
<evidence type="ECO:0000256" key="6">
    <source>
        <dbReference type="ARBA" id="ARBA00022598"/>
    </source>
</evidence>
<evidence type="ECO:0000256" key="4">
    <source>
        <dbReference type="ARBA" id="ARBA00013263"/>
    </source>
</evidence>
<evidence type="ECO:0000256" key="9">
    <source>
        <dbReference type="ARBA" id="ARBA00022840"/>
    </source>
</evidence>
<keyword evidence="10" id="KW-0460">Magnesium</keyword>
<keyword evidence="7" id="KW-0479">Metal-binding</keyword>
<dbReference type="PANTHER" id="PTHR48095:SF2">
    <property type="entry name" value="BIOTIN CARBOXYLASE, CHLOROPLASTIC"/>
    <property type="match status" value="1"/>
</dbReference>
<evidence type="ECO:0000256" key="12">
    <source>
        <dbReference type="ARBA" id="ARBA00033786"/>
    </source>
</evidence>
<evidence type="ECO:0000313" key="19">
    <source>
        <dbReference type="Proteomes" id="UP000027446"/>
    </source>
</evidence>
<evidence type="ECO:0000256" key="1">
    <source>
        <dbReference type="ARBA" id="ARBA00003761"/>
    </source>
</evidence>
<dbReference type="Pfam" id="PF00289">
    <property type="entry name" value="Biotin_carb_N"/>
    <property type="match status" value="1"/>
</dbReference>
<keyword evidence="15" id="KW-0275">Fatty acid biosynthesis</keyword>
<dbReference type="UniPathway" id="UPA00655">
    <property type="reaction ID" value="UER00711"/>
</dbReference>
<comment type="function">
    <text evidence="1 15">This protein is a component of the acetyl coenzyme A carboxylase complex; first, biotin carboxylase catalyzes the carboxylation of the carrier protein and then the transcarboxylase transfers the carboxyl group to form malonyl-CoA.</text>
</comment>
<organism evidence="18 19">
    <name type="scientific">Hyphomonas adhaerens MHS-3</name>
    <dbReference type="NCBI Taxonomy" id="1280949"/>
    <lineage>
        <taxon>Bacteria</taxon>
        <taxon>Pseudomonadati</taxon>
        <taxon>Pseudomonadota</taxon>
        <taxon>Alphaproteobacteria</taxon>
        <taxon>Hyphomonadales</taxon>
        <taxon>Hyphomonadaceae</taxon>
        <taxon>Hyphomonas</taxon>
    </lineage>
</organism>
<dbReference type="InterPro" id="IPR011761">
    <property type="entry name" value="ATP-grasp"/>
</dbReference>
<evidence type="ECO:0000256" key="15">
    <source>
        <dbReference type="RuleBase" id="RU365063"/>
    </source>
</evidence>
<evidence type="ECO:0000256" key="8">
    <source>
        <dbReference type="ARBA" id="ARBA00022741"/>
    </source>
</evidence>
<dbReference type="STRING" id="1280949.HAD_13514"/>
<dbReference type="EMBL" id="ARYH01000002">
    <property type="protein sequence ID" value="KCZ83623.1"/>
    <property type="molecule type" value="Genomic_DNA"/>
</dbReference>
<sequence length="463" mass="50958">MTEQRTIQKVLIANRGEIALRIHRACKEMGLATVVVHSEADRDAMAVRLADESVCIGPAPSSQSYLKKSQILAAAEITGADAIHPGYGFLSENAQFAEMVEAHGLAFIGPTAEHIRIMGDKIAAKQAMIDAGVPCVPGSDGAITSIAEAKKSAKKIGFPVLVKASAGGGGRGMKLAKTEADLENAVRTAKTEAKAAFGDDAVYLEKYLQGPRHIEVQVIADTHGNVAHLWERDCSLQRRNQKVFEEAPSPELTQAQREEIGMICAKAMEKLGYRGAGTIEFLYEDGRFYFIEMNTRLQVEHPVTEMITGIDLVREQIRIAEGKKLSFRQEDVLLVGHAIECRINAEHPETFVPSPGLITDFHAPGGPDVRLDSAVYAGYRIPPHYDSLIGKLIVHGRTRRECLMRLRRALSEMVVGGVHTTLDLHRRLVENEDVQNGNYNIHWLEKFLADNKIVEEDSPEKKA</sequence>
<dbReference type="GO" id="GO:2001295">
    <property type="term" value="P:malonyl-CoA biosynthetic process"/>
    <property type="evidence" value="ECO:0007669"/>
    <property type="project" value="UniProtKB-UniPathway"/>
</dbReference>
<keyword evidence="15" id="KW-0443">Lipid metabolism</keyword>
<comment type="subunit">
    <text evidence="3 15">Acetyl-CoA carboxylase is a heterohexamer of biotin carboxyl carrier protein, biotin carboxylase and the two subunits of carboxyl transferase in a 2:2 complex.</text>
</comment>
<feature type="domain" description="Biotin carboxylation" evidence="17">
    <location>
        <begin position="6"/>
        <end position="449"/>
    </location>
</feature>
<evidence type="ECO:0000259" key="16">
    <source>
        <dbReference type="PROSITE" id="PS50975"/>
    </source>
</evidence>
<evidence type="ECO:0000256" key="13">
    <source>
        <dbReference type="ARBA" id="ARBA00048600"/>
    </source>
</evidence>
<dbReference type="InterPro" id="IPR016185">
    <property type="entry name" value="PreATP-grasp_dom_sf"/>
</dbReference>
<dbReference type="GO" id="GO:0004075">
    <property type="term" value="F:biotin carboxylase activity"/>
    <property type="evidence" value="ECO:0007669"/>
    <property type="project" value="UniProtKB-EC"/>
</dbReference>
<dbReference type="GO" id="GO:0046872">
    <property type="term" value="F:metal ion binding"/>
    <property type="evidence" value="ECO:0007669"/>
    <property type="project" value="UniProtKB-KW"/>
</dbReference>
<feature type="domain" description="ATP-grasp" evidence="16">
    <location>
        <begin position="125"/>
        <end position="321"/>
    </location>
</feature>
<keyword evidence="9 14" id="KW-0067">ATP-binding</keyword>
<comment type="caution">
    <text evidence="18">The sequence shown here is derived from an EMBL/GenBank/DDBJ whole genome shotgun (WGS) entry which is preliminary data.</text>
</comment>
<reference evidence="18 19" key="1">
    <citation type="journal article" date="2014" name="Antonie Van Leeuwenhoek">
        <title>Hyphomonas beringensis sp. nov. and Hyphomonas chukchiensis sp. nov., isolated from surface seawater of the Bering Sea and Chukchi Sea.</title>
        <authorList>
            <person name="Li C."/>
            <person name="Lai Q."/>
            <person name="Li G."/>
            <person name="Dong C."/>
            <person name="Wang J."/>
            <person name="Liao Y."/>
            <person name="Shao Z."/>
        </authorList>
    </citation>
    <scope>NUCLEOTIDE SEQUENCE [LARGE SCALE GENOMIC DNA]</scope>
    <source>
        <strain evidence="18 19">MHS-3</strain>
    </source>
</reference>
<dbReference type="NCBIfam" id="TIGR00514">
    <property type="entry name" value="accC"/>
    <property type="match status" value="1"/>
</dbReference>
<gene>
    <name evidence="18" type="ORF">HAD_13514</name>
</gene>
<keyword evidence="15" id="KW-0444">Lipid biosynthesis</keyword>
<dbReference type="InterPro" id="IPR051602">
    <property type="entry name" value="ACC_Biotin_Carboxylase"/>
</dbReference>
<accession>A0A069E222</accession>
<dbReference type="SMART" id="SM01209">
    <property type="entry name" value="GARS_A"/>
    <property type="match status" value="1"/>
</dbReference>
<dbReference type="PROSITE" id="PS50979">
    <property type="entry name" value="BC"/>
    <property type="match status" value="1"/>
</dbReference>
<evidence type="ECO:0000256" key="14">
    <source>
        <dbReference type="PROSITE-ProRule" id="PRU00409"/>
    </source>
</evidence>
<dbReference type="EC" id="6.3.4.14" evidence="4 15"/>
<keyword evidence="11 15" id="KW-0092">Biotin</keyword>
<dbReference type="Pfam" id="PF02786">
    <property type="entry name" value="CPSase_L_D2"/>
    <property type="match status" value="1"/>
</dbReference>
<protein>
    <recommendedName>
        <fullName evidence="5 15">Biotin carboxylase</fullName>
        <ecNumber evidence="4 15">6.3.4.14</ecNumber>
    </recommendedName>
    <alternativeName>
        <fullName evidence="12 15">Acetyl-coenzyme A carboxylase biotin carboxylase subunit A</fullName>
    </alternativeName>
</protein>
<dbReference type="OrthoDB" id="9763189at2"/>
<comment type="catalytic activity">
    <reaction evidence="13 15">
        <text>N(6)-biotinyl-L-lysyl-[protein] + hydrogencarbonate + ATP = N(6)-carboxybiotinyl-L-lysyl-[protein] + ADP + phosphate + H(+)</text>
        <dbReference type="Rhea" id="RHEA:13501"/>
        <dbReference type="Rhea" id="RHEA-COMP:10505"/>
        <dbReference type="Rhea" id="RHEA-COMP:10506"/>
        <dbReference type="ChEBI" id="CHEBI:15378"/>
        <dbReference type="ChEBI" id="CHEBI:17544"/>
        <dbReference type="ChEBI" id="CHEBI:30616"/>
        <dbReference type="ChEBI" id="CHEBI:43474"/>
        <dbReference type="ChEBI" id="CHEBI:83144"/>
        <dbReference type="ChEBI" id="CHEBI:83145"/>
        <dbReference type="ChEBI" id="CHEBI:456216"/>
        <dbReference type="EC" id="6.3.4.14"/>
    </reaction>
</comment>
<proteinExistence type="predicted"/>
<dbReference type="SUPFAM" id="SSF51246">
    <property type="entry name" value="Rudiment single hybrid motif"/>
    <property type="match status" value="1"/>
</dbReference>